<dbReference type="InterPro" id="IPR007197">
    <property type="entry name" value="rSAM"/>
</dbReference>
<name>A0A0S8FPG6_UNCW3</name>
<dbReference type="EMBL" id="LJUJ01000032">
    <property type="protein sequence ID" value="KPK62575.1"/>
    <property type="molecule type" value="Genomic_DNA"/>
</dbReference>
<gene>
    <name evidence="8" type="ORF">AMJ83_10430</name>
</gene>
<evidence type="ECO:0000259" key="7">
    <source>
        <dbReference type="PROSITE" id="PS51918"/>
    </source>
</evidence>
<evidence type="ECO:0000256" key="3">
    <source>
        <dbReference type="ARBA" id="ARBA00022691"/>
    </source>
</evidence>
<organism evidence="8 9">
    <name type="scientific">candidate division WOR_3 bacterium SM23_42</name>
    <dbReference type="NCBI Taxonomy" id="1703779"/>
    <lineage>
        <taxon>Bacteria</taxon>
        <taxon>Bacteria division WOR-3</taxon>
    </lineage>
</organism>
<dbReference type="GO" id="GO:0051539">
    <property type="term" value="F:4 iron, 4 sulfur cluster binding"/>
    <property type="evidence" value="ECO:0007669"/>
    <property type="project" value="UniProtKB-KW"/>
</dbReference>
<dbReference type="SFLD" id="SFLDG01386">
    <property type="entry name" value="main_SPASM_domain-containing"/>
    <property type="match status" value="1"/>
</dbReference>
<dbReference type="Gene3D" id="3.20.20.70">
    <property type="entry name" value="Aldolase class I"/>
    <property type="match status" value="1"/>
</dbReference>
<evidence type="ECO:0000256" key="1">
    <source>
        <dbReference type="ARBA" id="ARBA00001966"/>
    </source>
</evidence>
<dbReference type="InterPro" id="IPR006638">
    <property type="entry name" value="Elp3/MiaA/NifB-like_rSAM"/>
</dbReference>
<evidence type="ECO:0000256" key="6">
    <source>
        <dbReference type="ARBA" id="ARBA00023014"/>
    </source>
</evidence>
<evidence type="ECO:0000313" key="8">
    <source>
        <dbReference type="EMBL" id="KPK62575.1"/>
    </source>
</evidence>
<dbReference type="PANTHER" id="PTHR11228">
    <property type="entry name" value="RADICAL SAM DOMAIN PROTEIN"/>
    <property type="match status" value="1"/>
</dbReference>
<dbReference type="Proteomes" id="UP000051373">
    <property type="component" value="Unassembled WGS sequence"/>
</dbReference>
<dbReference type="InterPro" id="IPR023885">
    <property type="entry name" value="4Fe4S-binding_SPASM_dom"/>
</dbReference>
<comment type="cofactor">
    <cofactor evidence="1">
        <name>[4Fe-4S] cluster</name>
        <dbReference type="ChEBI" id="CHEBI:49883"/>
    </cofactor>
</comment>
<dbReference type="SFLD" id="SFLDS00029">
    <property type="entry name" value="Radical_SAM"/>
    <property type="match status" value="1"/>
</dbReference>
<dbReference type="Pfam" id="PF13186">
    <property type="entry name" value="SPASM"/>
    <property type="match status" value="1"/>
</dbReference>
<feature type="domain" description="Radical SAM core" evidence="7">
    <location>
        <begin position="69"/>
        <end position="283"/>
    </location>
</feature>
<keyword evidence="4" id="KW-0479">Metal-binding</keyword>
<reference evidence="8 9" key="1">
    <citation type="journal article" date="2015" name="Microbiome">
        <title>Genomic resolution of linkages in carbon, nitrogen, and sulfur cycling among widespread estuary sediment bacteria.</title>
        <authorList>
            <person name="Baker B.J."/>
            <person name="Lazar C.S."/>
            <person name="Teske A.P."/>
            <person name="Dick G.J."/>
        </authorList>
    </citation>
    <scope>NUCLEOTIDE SEQUENCE [LARGE SCALE GENOMIC DNA]</scope>
    <source>
        <strain evidence="8">SM23_42</strain>
    </source>
</reference>
<accession>A0A0S8FPG6</accession>
<dbReference type="PROSITE" id="PS51918">
    <property type="entry name" value="RADICAL_SAM"/>
    <property type="match status" value="1"/>
</dbReference>
<dbReference type="NCBIfam" id="TIGR04085">
    <property type="entry name" value="rSAM_more_4Fe4S"/>
    <property type="match status" value="1"/>
</dbReference>
<evidence type="ECO:0000256" key="5">
    <source>
        <dbReference type="ARBA" id="ARBA00023004"/>
    </source>
</evidence>
<evidence type="ECO:0000313" key="9">
    <source>
        <dbReference type="Proteomes" id="UP000051373"/>
    </source>
</evidence>
<comment type="caution">
    <text evidence="8">The sequence shown here is derived from an EMBL/GenBank/DDBJ whole genome shotgun (WGS) entry which is preliminary data.</text>
</comment>
<dbReference type="GO" id="GO:0003824">
    <property type="term" value="F:catalytic activity"/>
    <property type="evidence" value="ECO:0007669"/>
    <property type="project" value="InterPro"/>
</dbReference>
<dbReference type="InterPro" id="IPR050377">
    <property type="entry name" value="Radical_SAM_PqqE_MftC-like"/>
</dbReference>
<dbReference type="GO" id="GO:0046872">
    <property type="term" value="F:metal ion binding"/>
    <property type="evidence" value="ECO:0007669"/>
    <property type="project" value="UniProtKB-KW"/>
</dbReference>
<proteinExistence type="predicted"/>
<dbReference type="CDD" id="cd21123">
    <property type="entry name" value="SPASM_MftC-like"/>
    <property type="match status" value="1"/>
</dbReference>
<dbReference type="InterPro" id="IPR013785">
    <property type="entry name" value="Aldolase_TIM"/>
</dbReference>
<protein>
    <submittedName>
        <fullName evidence="8">Radical SAM protein</fullName>
    </submittedName>
</protein>
<dbReference type="Pfam" id="PF04055">
    <property type="entry name" value="Radical_SAM"/>
    <property type="match status" value="1"/>
</dbReference>
<dbReference type="InterPro" id="IPR058240">
    <property type="entry name" value="rSAM_sf"/>
</dbReference>
<dbReference type="SMART" id="SM00729">
    <property type="entry name" value="Elp3"/>
    <property type="match status" value="1"/>
</dbReference>
<sequence>MLKWLEAWGKKPESQVKPFWWPPTLIARQTMSAVLVATLTRWRKLPQWFADYGFKCLPGAGGSKGMGCIGFPDHPVWEMTTACNLNCVHCHTAGGKPGADELTTAEAKLLLDQLAQIENFRMMAFTGGEPLVRPDLFELLAYSRALGFSNTIATNATLIDDKVAQRLHDYGVVIAAVSLDGFTAETHDRIRGLPGSFERAVQGMHALTNAGIILHVNITAMEYNVGQMERLMALVDDLKTGILLIYQLVPVGRGRSIGNAVLDKDTNEWLINFMARAQQRTNAIMEPVAGPQYWPFLLKQAHISGGMPLRLAEKVFHGCVAGRGFIYIKPDGAVWPCPFVEISCGNIRENSFQEIWSESEILNQLRTRERLLRGQCGECEYRRLCGGCRGRAWAATGDYLAEDPCCFIHDKLKEE</sequence>
<evidence type="ECO:0000256" key="2">
    <source>
        <dbReference type="ARBA" id="ARBA00022485"/>
    </source>
</evidence>
<dbReference type="PIRSF" id="PIRSF037420">
    <property type="entry name" value="PQQ_syn_pqqE"/>
    <property type="match status" value="1"/>
</dbReference>
<dbReference type="InterPro" id="IPR017200">
    <property type="entry name" value="PqqE-like"/>
</dbReference>
<evidence type="ECO:0000256" key="4">
    <source>
        <dbReference type="ARBA" id="ARBA00022723"/>
    </source>
</evidence>
<dbReference type="SFLD" id="SFLDG01067">
    <property type="entry name" value="SPASM/twitch_domain_containing"/>
    <property type="match status" value="1"/>
</dbReference>
<keyword evidence="3" id="KW-0949">S-adenosyl-L-methionine</keyword>
<keyword evidence="6" id="KW-0411">Iron-sulfur</keyword>
<dbReference type="SUPFAM" id="SSF102114">
    <property type="entry name" value="Radical SAM enzymes"/>
    <property type="match status" value="1"/>
</dbReference>
<keyword evidence="2" id="KW-0004">4Fe-4S</keyword>
<dbReference type="PANTHER" id="PTHR11228:SF34">
    <property type="entry name" value="TUNGSTEN-CONTAINING ALDEHYDE FERREDOXIN OXIDOREDUCTASE COFACTOR MODIFYING PROTEIN"/>
    <property type="match status" value="1"/>
</dbReference>
<dbReference type="STRING" id="1703779.AMJ83_10430"/>
<keyword evidence="5" id="KW-0408">Iron</keyword>
<dbReference type="CDD" id="cd01335">
    <property type="entry name" value="Radical_SAM"/>
    <property type="match status" value="1"/>
</dbReference>
<dbReference type="AlphaFoldDB" id="A0A0S8FPG6"/>